<dbReference type="SUPFAM" id="SSF53098">
    <property type="entry name" value="Ribonuclease H-like"/>
    <property type="match status" value="1"/>
</dbReference>
<feature type="domain" description="Integrase catalytic" evidence="5">
    <location>
        <begin position="537"/>
        <end position="671"/>
    </location>
</feature>
<dbReference type="InterPro" id="IPR001878">
    <property type="entry name" value="Znf_CCHC"/>
</dbReference>
<dbReference type="InterPro" id="IPR036875">
    <property type="entry name" value="Znf_CCHC_sf"/>
</dbReference>
<reference evidence="6" key="1">
    <citation type="journal article" date="2019" name="Sci. Rep.">
        <title>Draft genome of Tanacetum cinerariifolium, the natural source of mosquito coil.</title>
        <authorList>
            <person name="Yamashiro T."/>
            <person name="Shiraishi A."/>
            <person name="Satake H."/>
            <person name="Nakayama K."/>
        </authorList>
    </citation>
    <scope>NUCLEOTIDE SEQUENCE</scope>
</reference>
<feature type="compositionally biased region" description="Low complexity" evidence="3">
    <location>
        <begin position="551"/>
        <end position="564"/>
    </location>
</feature>
<dbReference type="PANTHER" id="PTHR11439">
    <property type="entry name" value="GAG-POL-RELATED RETROTRANSPOSON"/>
    <property type="match status" value="1"/>
</dbReference>
<dbReference type="EMBL" id="BKCJ010052879">
    <property type="protein sequence ID" value="GEW30261.1"/>
    <property type="molecule type" value="Genomic_DNA"/>
</dbReference>
<keyword evidence="1" id="KW-0863">Zinc-finger</keyword>
<dbReference type="Gene3D" id="3.30.420.10">
    <property type="entry name" value="Ribonuclease H-like superfamily/Ribonuclease H"/>
    <property type="match status" value="1"/>
</dbReference>
<feature type="region of interest" description="Disordered" evidence="3">
    <location>
        <begin position="1503"/>
        <end position="1537"/>
    </location>
</feature>
<feature type="region of interest" description="Disordered" evidence="3">
    <location>
        <begin position="551"/>
        <end position="574"/>
    </location>
</feature>
<dbReference type="SUPFAM" id="SSF57756">
    <property type="entry name" value="Retrovirus zinc finger-like domains"/>
    <property type="match status" value="1"/>
</dbReference>
<feature type="region of interest" description="Disordered" evidence="3">
    <location>
        <begin position="689"/>
        <end position="718"/>
    </location>
</feature>
<dbReference type="InterPro" id="IPR036397">
    <property type="entry name" value="RNaseH_sf"/>
</dbReference>
<dbReference type="GO" id="GO:0003676">
    <property type="term" value="F:nucleic acid binding"/>
    <property type="evidence" value="ECO:0007669"/>
    <property type="project" value="InterPro"/>
</dbReference>
<feature type="compositionally biased region" description="Basic and acidic residues" evidence="3">
    <location>
        <begin position="1503"/>
        <end position="1529"/>
    </location>
</feature>
<organism evidence="6">
    <name type="scientific">Tanacetum cinerariifolium</name>
    <name type="common">Dalmatian daisy</name>
    <name type="synonym">Chrysanthemum cinerariifolium</name>
    <dbReference type="NCBI Taxonomy" id="118510"/>
    <lineage>
        <taxon>Eukaryota</taxon>
        <taxon>Viridiplantae</taxon>
        <taxon>Streptophyta</taxon>
        <taxon>Embryophyta</taxon>
        <taxon>Tracheophyta</taxon>
        <taxon>Spermatophyta</taxon>
        <taxon>Magnoliopsida</taxon>
        <taxon>eudicotyledons</taxon>
        <taxon>Gunneridae</taxon>
        <taxon>Pentapetalae</taxon>
        <taxon>asterids</taxon>
        <taxon>campanulids</taxon>
        <taxon>Asterales</taxon>
        <taxon>Asteraceae</taxon>
        <taxon>Asteroideae</taxon>
        <taxon>Anthemideae</taxon>
        <taxon>Anthemidinae</taxon>
        <taxon>Tanacetum</taxon>
    </lineage>
</organism>
<evidence type="ECO:0000313" key="6">
    <source>
        <dbReference type="EMBL" id="GEW30261.1"/>
    </source>
</evidence>
<evidence type="ECO:0000256" key="1">
    <source>
        <dbReference type="PROSITE-ProRule" id="PRU00047"/>
    </source>
</evidence>
<dbReference type="InterPro" id="IPR001584">
    <property type="entry name" value="Integrase_cat-core"/>
</dbReference>
<keyword evidence="1" id="KW-0479">Metal-binding</keyword>
<evidence type="ECO:0000259" key="5">
    <source>
        <dbReference type="PROSITE" id="PS50994"/>
    </source>
</evidence>
<feature type="domain" description="CCHC-type" evidence="4">
    <location>
        <begin position="289"/>
        <end position="304"/>
    </location>
</feature>
<dbReference type="PROSITE" id="PS50994">
    <property type="entry name" value="INTEGRASE"/>
    <property type="match status" value="1"/>
</dbReference>
<dbReference type="GO" id="GO:0015074">
    <property type="term" value="P:DNA integration"/>
    <property type="evidence" value="ECO:0007669"/>
    <property type="project" value="InterPro"/>
</dbReference>
<feature type="coiled-coil region" evidence="2">
    <location>
        <begin position="351"/>
        <end position="378"/>
    </location>
</feature>
<evidence type="ECO:0000259" key="4">
    <source>
        <dbReference type="PROSITE" id="PS50158"/>
    </source>
</evidence>
<protein>
    <submittedName>
        <fullName evidence="6">Ribonuclease H-like domain-containing protein</fullName>
    </submittedName>
</protein>
<dbReference type="CDD" id="cd09272">
    <property type="entry name" value="RNase_HI_RT_Ty1"/>
    <property type="match status" value="1"/>
</dbReference>
<proteinExistence type="predicted"/>
<keyword evidence="2" id="KW-0175">Coiled coil</keyword>
<feature type="compositionally biased region" description="Basic and acidic residues" evidence="3">
    <location>
        <begin position="692"/>
        <end position="718"/>
    </location>
</feature>
<dbReference type="InterPro" id="IPR012337">
    <property type="entry name" value="RNaseH-like_sf"/>
</dbReference>
<dbReference type="PANTHER" id="PTHR11439:SF495">
    <property type="entry name" value="REVERSE TRANSCRIPTASE, RNA-DEPENDENT DNA POLYMERASE-RELATED"/>
    <property type="match status" value="1"/>
</dbReference>
<name>A0A699GVW2_TANCI</name>
<dbReference type="SMART" id="SM00343">
    <property type="entry name" value="ZnF_C2HC"/>
    <property type="match status" value="1"/>
</dbReference>
<dbReference type="PROSITE" id="PS50158">
    <property type="entry name" value="ZF_CCHC"/>
    <property type="match status" value="1"/>
</dbReference>
<dbReference type="InterPro" id="IPR013103">
    <property type="entry name" value="RVT_2"/>
</dbReference>
<dbReference type="GO" id="GO:0008270">
    <property type="term" value="F:zinc ion binding"/>
    <property type="evidence" value="ECO:0007669"/>
    <property type="project" value="UniProtKB-KW"/>
</dbReference>
<accession>A0A699GVW2</accession>
<gene>
    <name evidence="6" type="ORF">Tci_202237</name>
</gene>
<comment type="caution">
    <text evidence="6">The sequence shown here is derived from an EMBL/GenBank/DDBJ whole genome shotgun (WGS) entry which is preliminary data.</text>
</comment>
<keyword evidence="1" id="KW-0862">Zinc</keyword>
<evidence type="ECO:0000256" key="2">
    <source>
        <dbReference type="SAM" id="Coils"/>
    </source>
</evidence>
<dbReference type="Pfam" id="PF14223">
    <property type="entry name" value="Retrotran_gag_2"/>
    <property type="match status" value="1"/>
</dbReference>
<evidence type="ECO:0000256" key="3">
    <source>
        <dbReference type="SAM" id="MobiDB-lite"/>
    </source>
</evidence>
<dbReference type="Gene3D" id="4.10.60.10">
    <property type="entry name" value="Zinc finger, CCHC-type"/>
    <property type="match status" value="1"/>
</dbReference>
<dbReference type="Pfam" id="PF07727">
    <property type="entry name" value="RVT_2"/>
    <property type="match status" value="1"/>
</dbReference>
<sequence>MAGEESSQPPQPSIASTKAPQMVLYVKLTILKKVQMSKDEAGNEIEVPLVTAQQILARTRERKVKSTLVMAISDKHLTRFHGIKDAKTLWAAIKTRFCGNVESKKMQKNVLKQQFEFFSVSNLEGLDKGYNRFQRLLNLLEIHGACVSTKDANQKLLRSLPSAWSNISLIMRNNPGIDTLDIDDLTSSTNELNAAYSVSTATCHSSQTQGSSSYDDELMFLFFANQSNTPQLNKEDLEQIDQDDFEELAFKWQVAMLSMTVKQFYKKIRRKLEINGKEPVSFDKNKVECVNCHKRGHFARDCRSAKNSRNMSRDVGNAGYRERDNEEEAFDFALMAFTSNPSSSSSSNFELDEALKEKEDLKAKLEKFETSSKNLTKLLDSQISIEVKTGLGYDSQFNEKEVLDIKEEEVTETVFDNRSSDEENSVANDRFKKGEGYHAVPPPLTGNYMPPKPDLSFAGLDDSIYKFKISETVTSLAKDENNTPETSIAFIEKPKEDRMAKKSVLPTNVGKGTGHRESRPVWNNVQRINHQNKFSPTAVFTRSSRIPLSAAKPKAATSTSAAKPVNTVGPKQSVNFSRSTSTFHKLHSPTRRDLDEFCEMQGIKREYSNAKTPQHNGVAERKNRTLIRAARTLLADSLLPIIFWAEVVILNRALVTKTQNKTPYELLNGKEVFDQHYIVLSLWSSISSTYKSSDDKPADDKPKDDTGSKTVEEPVNKDGQAYRDKLDMLMSLEKEASDAANALRKDNPVNAASTSGTFSTDGPSSFHLDVFIPANTLLHVDQDDSQIPNLEDIVELQSTGIFNSAYDDDLDKFNSPIQSVGPEADFNNMESSTILSPIPTHKVHIDHPKDQILGDPKSAVQTRGMAKKNFGAHALMEPKKVSQALNDESWVEEMQEELLNKKDKRGIVVRNKARLVAQGYRQEEGIDYDEVFALVARIEAIMIFLAFASFTGFIVYQMDVKSAFLYGTIEEDVYVNQPPGFIDSQFPNKVYKNLNEFHGGAYIFLRTAASTLIETQKPLVKDEVAADVDVHLYRSMIGSLMYLTASRPDIMFAVCACSRFQVTPKILHLQVVKRIFRYLEGQPKLGLWYLRDSLFDLEAYSDSDYAGANLDRKSTTRGCQFLDRRLISWQCKKQTIVATSTTKAEYVAAAHCYGQFILLDETFTASTIVDVAELKTFSPINLYMVDLKFVDQHNMVAYLEKTEENAEFHHIVDFFSTCSINYALTEGGDSVERAITTDASLVAVQDSDNIAKTQSTTMSIDPISQEFGSGDRPGHQETTLGVQMLILDCVPPTPHDSPLSGGHTPRSDEGRPNINELMNLCTQLSNRVLALEQFKIAQDLVIKRLQKKVNRLEKKQRAGTPGIKLFKIGTSKKKTLDKENDVNAAEPISTAGDAVNAASVIPDVSAVGPSTSTAEDIFEDEMTTIADTLMAIRRTRPRTASVVIHDVKEEPRRATPPPKYKAKTKARTDADVLIAERLQQEEREQFTIDEQAKMLVDLIAKRKSEQQAEGSKKRSRVDYDKESVKKQKLEDDDTEKEELRACLDIVPVDDIAIDVESLATKYPIVD</sequence>